<dbReference type="InterPro" id="IPR001789">
    <property type="entry name" value="Sig_transdc_resp-reg_receiver"/>
</dbReference>
<dbReference type="RefSeq" id="WP_284315094.1">
    <property type="nucleotide sequence ID" value="NZ_BSPC01000058.1"/>
</dbReference>
<dbReference type="SUPFAM" id="SSF52172">
    <property type="entry name" value="CheY-like"/>
    <property type="match status" value="1"/>
</dbReference>
<evidence type="ECO:0000313" key="3">
    <source>
        <dbReference type="EMBL" id="GLS22121.1"/>
    </source>
</evidence>
<dbReference type="PROSITE" id="PS50110">
    <property type="entry name" value="RESPONSE_REGULATORY"/>
    <property type="match status" value="1"/>
</dbReference>
<protein>
    <recommendedName>
        <fullName evidence="2">Response regulatory domain-containing protein</fullName>
    </recommendedName>
</protein>
<sequence>MSEACILLVEGDILIRTPLAEYLRECGYRVVEAAAASEARELLVHGTIPVDIVMIAVSAEERSGFELATWVRSNTPGCEVVLAGTLAKAAQKAGDLCEEGPALGRPYDHKFVLEHIKRLMAARQRDKSDK</sequence>
<gene>
    <name evidence="3" type="ORF">GCM10007874_51380</name>
</gene>
<dbReference type="Gene3D" id="3.40.50.2300">
    <property type="match status" value="1"/>
</dbReference>
<dbReference type="EMBL" id="BSPC01000058">
    <property type="protein sequence ID" value="GLS22121.1"/>
    <property type="molecule type" value="Genomic_DNA"/>
</dbReference>
<proteinExistence type="predicted"/>
<name>A0ABQ6CP25_9HYPH</name>
<keyword evidence="4" id="KW-1185">Reference proteome</keyword>
<feature type="domain" description="Response regulatory" evidence="2">
    <location>
        <begin position="5"/>
        <end position="130"/>
    </location>
</feature>
<dbReference type="Pfam" id="PF00072">
    <property type="entry name" value="Response_reg"/>
    <property type="match status" value="1"/>
</dbReference>
<comment type="caution">
    <text evidence="1">Lacks conserved residue(s) required for the propagation of feature annotation.</text>
</comment>
<dbReference type="Proteomes" id="UP001156882">
    <property type="component" value="Unassembled WGS sequence"/>
</dbReference>
<accession>A0ABQ6CP25</accession>
<dbReference type="InterPro" id="IPR011006">
    <property type="entry name" value="CheY-like_superfamily"/>
</dbReference>
<organism evidence="3 4">
    <name type="scientific">Labrys miyagiensis</name>
    <dbReference type="NCBI Taxonomy" id="346912"/>
    <lineage>
        <taxon>Bacteria</taxon>
        <taxon>Pseudomonadati</taxon>
        <taxon>Pseudomonadota</taxon>
        <taxon>Alphaproteobacteria</taxon>
        <taxon>Hyphomicrobiales</taxon>
        <taxon>Xanthobacteraceae</taxon>
        <taxon>Labrys</taxon>
    </lineage>
</organism>
<evidence type="ECO:0000256" key="1">
    <source>
        <dbReference type="PROSITE-ProRule" id="PRU00169"/>
    </source>
</evidence>
<comment type="caution">
    <text evidence="3">The sequence shown here is derived from an EMBL/GenBank/DDBJ whole genome shotgun (WGS) entry which is preliminary data.</text>
</comment>
<reference evidence="4" key="1">
    <citation type="journal article" date="2019" name="Int. J. Syst. Evol. Microbiol.">
        <title>The Global Catalogue of Microorganisms (GCM) 10K type strain sequencing project: providing services to taxonomists for standard genome sequencing and annotation.</title>
        <authorList>
            <consortium name="The Broad Institute Genomics Platform"/>
            <consortium name="The Broad Institute Genome Sequencing Center for Infectious Disease"/>
            <person name="Wu L."/>
            <person name="Ma J."/>
        </authorList>
    </citation>
    <scope>NUCLEOTIDE SEQUENCE [LARGE SCALE GENOMIC DNA]</scope>
    <source>
        <strain evidence="4">NBRC 101365</strain>
    </source>
</reference>
<evidence type="ECO:0000313" key="4">
    <source>
        <dbReference type="Proteomes" id="UP001156882"/>
    </source>
</evidence>
<evidence type="ECO:0000259" key="2">
    <source>
        <dbReference type="PROSITE" id="PS50110"/>
    </source>
</evidence>